<protein>
    <submittedName>
        <fullName evidence="10">DUF11 domain-containing protein</fullName>
    </submittedName>
</protein>
<feature type="chain" id="PRO_5046817034" evidence="8">
    <location>
        <begin position="31"/>
        <end position="1528"/>
    </location>
</feature>
<comment type="caution">
    <text evidence="10">The sequence shown here is derived from an EMBL/GenBank/DDBJ whole genome shotgun (WGS) entry which is preliminary data.</text>
</comment>
<dbReference type="PANTHER" id="PTHR23303">
    <property type="entry name" value="CARBOXYPEPTIDASE REGULATORY REGION-CONTAINING"/>
    <property type="match status" value="1"/>
</dbReference>
<feature type="region of interest" description="Disordered" evidence="6">
    <location>
        <begin position="1462"/>
        <end position="1489"/>
    </location>
</feature>
<evidence type="ECO:0000256" key="2">
    <source>
        <dbReference type="ARBA" id="ARBA00022512"/>
    </source>
</evidence>
<dbReference type="InterPro" id="IPR026466">
    <property type="entry name" value="Fim_isopep_form_D2_dom"/>
</dbReference>
<evidence type="ECO:0000313" key="10">
    <source>
        <dbReference type="EMBL" id="MBL0389084.1"/>
    </source>
</evidence>
<dbReference type="InterPro" id="IPR019931">
    <property type="entry name" value="LPXTG_anchor"/>
</dbReference>
<dbReference type="InterPro" id="IPR051417">
    <property type="entry name" value="SDr/BOS_complex"/>
</dbReference>
<gene>
    <name evidence="10" type="ORF">JJB07_21045</name>
</gene>
<dbReference type="Proteomes" id="UP000602284">
    <property type="component" value="Unassembled WGS sequence"/>
</dbReference>
<keyword evidence="5" id="KW-0572">Peptidoglycan-anchor</keyword>
<dbReference type="EMBL" id="JAEQNB010000008">
    <property type="protein sequence ID" value="MBL0389084.1"/>
    <property type="molecule type" value="Genomic_DNA"/>
</dbReference>
<dbReference type="InterPro" id="IPR047589">
    <property type="entry name" value="DUF11_rpt"/>
</dbReference>
<name>A0ABS1JFP5_9BACL</name>
<evidence type="ECO:0000256" key="7">
    <source>
        <dbReference type="SAM" id="Phobius"/>
    </source>
</evidence>
<evidence type="ECO:0000256" key="4">
    <source>
        <dbReference type="ARBA" id="ARBA00022729"/>
    </source>
</evidence>
<dbReference type="NCBIfam" id="TIGR01451">
    <property type="entry name" value="B_ant_repeat"/>
    <property type="match status" value="1"/>
</dbReference>
<evidence type="ECO:0000256" key="3">
    <source>
        <dbReference type="ARBA" id="ARBA00022525"/>
    </source>
</evidence>
<evidence type="ECO:0000259" key="9">
    <source>
        <dbReference type="PROSITE" id="PS50847"/>
    </source>
</evidence>
<dbReference type="PROSITE" id="PS50847">
    <property type="entry name" value="GRAM_POS_ANCHORING"/>
    <property type="match status" value="1"/>
</dbReference>
<reference evidence="10 11" key="1">
    <citation type="submission" date="2021-01" db="EMBL/GenBank/DDBJ databases">
        <title>Tumebacillus sp. strain ITR2 16S ribosomal RNA gene Genome sequencing and assembly.</title>
        <authorList>
            <person name="Kang M."/>
        </authorList>
    </citation>
    <scope>NUCLEOTIDE SEQUENCE [LARGE SCALE GENOMIC DNA]</scope>
    <source>
        <strain evidence="10 11">ITR2</strain>
    </source>
</reference>
<dbReference type="PANTHER" id="PTHR23303:SF15">
    <property type="entry name" value="COLOSSIN-A"/>
    <property type="match status" value="1"/>
</dbReference>
<dbReference type="InterPro" id="IPR033764">
    <property type="entry name" value="Sdr_B"/>
</dbReference>
<dbReference type="InterPro" id="IPR001434">
    <property type="entry name" value="OmcB-like_DUF11"/>
</dbReference>
<proteinExistence type="predicted"/>
<dbReference type="SUPFAM" id="SSF117074">
    <property type="entry name" value="Hypothetical protein PA1324"/>
    <property type="match status" value="5"/>
</dbReference>
<evidence type="ECO:0000256" key="6">
    <source>
        <dbReference type="SAM" id="MobiDB-lite"/>
    </source>
</evidence>
<keyword evidence="4 8" id="KW-0732">Signal</keyword>
<comment type="subcellular location">
    <subcellularLocation>
        <location evidence="1">Secreted</location>
        <location evidence="1">Cell wall</location>
        <topology evidence="1">Peptidoglycan-anchor</topology>
    </subcellularLocation>
</comment>
<dbReference type="RefSeq" id="WP_201638078.1">
    <property type="nucleotide sequence ID" value="NZ_JAEQNB010000008.1"/>
</dbReference>
<evidence type="ECO:0000313" key="11">
    <source>
        <dbReference type="Proteomes" id="UP000602284"/>
    </source>
</evidence>
<evidence type="ECO:0000256" key="5">
    <source>
        <dbReference type="ARBA" id="ARBA00023088"/>
    </source>
</evidence>
<sequence length="1528" mass="163106">MQWKSKSKPAVWFFIIMLVVQLLAPFRANAADSGADGLILTFEASKSVVAAGEEFSYIINYSASSTVSNFTDPKIKFTLPEGVTYTGKTDNGNTTSSVEDSVAFPDRKEVTFAFKDGVLPAGSAGKLVVRGKFENYVTPDGTTATANSSYEAFVDGSPVVVESNDVTVTATADAKWTLAKKKIRPVPEPFKGADVQYEIMFRDTAAGSYGNLNLKNIVITDKLPEGAVFVSADNGGTLGPDNTVFWNLEDDLRDSKRLTLIVNYPDSMTATEVTNQAEAHFTPIGKPESSVSAQVSHGFETTPMDMGSPISKGTNSGQREISPGQTVKFYLNGVANNSNMSLTSGVIEDMTPTHTMGGTPINFDLQTVKTAVFAGIDAYDVYYTLVENPTDSDWNLWQQVSASTPTSLNATALGSVKGVQFRLGTLPINFVQNEPFELTYKVPVDFVLPPDSAETVKNNVKLNYVFNGVGKSATSYSTVDIVSDRPLLKLEKTSSKSSLIPTEVTTYTLKVTNDTYSSSAQLENPVIVDQLPAELEYLPDTWKVTKPAGIVDDPTFTAVPQADGTTKLTWSWADAAAANLQIGKTVTITFDAKVKAGTQQQSIANRFQVLSSKYLNDTKFSNKKCPACIPSDGVYSLQQVVDVLVNEDVALQSEMFVKGELDTEWSKYPNSGVTAPGGSSLYQLKIRNVGNVATNKLTIVNTFARIGDRAVLNGSVGRGSQWGPLLTGPVVVPSYVKAYYSTTPGVTMNATTGTDNGLWAEHPPEDLTSVTAVKFVFDDDFVINPLDSMTFEWPMVAPVGAPTGGEIAWNSYGYKMNKANGGSVLPSEPLKIGIKIQASAKAEIGDFVWLDQNENGIQDASESGVNGVKVELYNEAGTKLAETLTGNDFGGNPGYFLFPNLDPGKYSLTFRPSATYEGATLAGRGSDRGLDSDADPATGSTALITLGDGEKNHSVDAGLVLKKAVLGDYVWLDVNDNGQQDPGEAGKNGLKVELYNGVGQLLSSTTTAANNGKDGYYEFRKLEPGTYQVKVSLPSGAYRFAKENQGSDTSLDSDIDLNTGKSNLINLAQGEENMTVDAGIVLLPVGSVGDFVWVDANRNGIQDLTETGLNQVKVQLYNDQNVLLAQTVTADHAGKPGYYAFDNLTTGNYYVKFVVPYAITTKHAGILTDKDSDANAQGQTDVFTLLPGQNLDTIDAGVVIPDAGSNPPASPKGSIGDRVWIDANANGVQDADETGRNGISVELYNAKNELVSSVVTADRDGKAGSYLFDQLEPGNYQVRFRLPAGLWFTGLHQGKSLALDSDADPFTGRTSVIALGIGENNATVDAGLLLTEPTAARGQIGDFVWLDLHANGIQDADEPGLNGVSVQLYDKAGHLVSTAKTSGDSGKPGSYLFSDLPEGEYRLKFTAPEGYKFTSVAASGDGLLDSNADAEGWTKVIHLGAGESNLTVDAGVVKTDEATLPIPVPTPVDNPKTPDPVNEQTPAVPAKQTGHQLLPQTGEREPILPWVGWAVVLLAGSLLLLRRYTKSS</sequence>
<feature type="domain" description="Gram-positive cocci surface proteins LPxTG" evidence="9">
    <location>
        <begin position="1494"/>
        <end position="1528"/>
    </location>
</feature>
<dbReference type="Pfam" id="PF01345">
    <property type="entry name" value="DUF11"/>
    <property type="match status" value="1"/>
</dbReference>
<dbReference type="Gene3D" id="2.60.40.740">
    <property type="match status" value="1"/>
</dbReference>
<dbReference type="Pfam" id="PF17210">
    <property type="entry name" value="SdrD_B"/>
    <property type="match status" value="5"/>
</dbReference>
<keyword evidence="11" id="KW-1185">Reference proteome</keyword>
<dbReference type="Gene3D" id="2.60.40.10">
    <property type="entry name" value="Immunoglobulins"/>
    <property type="match status" value="5"/>
</dbReference>
<keyword evidence="2" id="KW-0134">Cell wall</keyword>
<feature type="transmembrane region" description="Helical" evidence="7">
    <location>
        <begin position="1503"/>
        <end position="1521"/>
    </location>
</feature>
<evidence type="ECO:0000256" key="8">
    <source>
        <dbReference type="SAM" id="SignalP"/>
    </source>
</evidence>
<keyword evidence="7" id="KW-1133">Transmembrane helix</keyword>
<evidence type="ECO:0000256" key="1">
    <source>
        <dbReference type="ARBA" id="ARBA00004168"/>
    </source>
</evidence>
<feature type="signal peptide" evidence="8">
    <location>
        <begin position="1"/>
        <end position="30"/>
    </location>
</feature>
<keyword evidence="7" id="KW-0472">Membrane</keyword>
<dbReference type="InterPro" id="IPR013783">
    <property type="entry name" value="Ig-like_fold"/>
</dbReference>
<keyword evidence="7" id="KW-0812">Transmembrane</keyword>
<dbReference type="NCBIfam" id="TIGR04226">
    <property type="entry name" value="RrgB_K2N_iso_D2"/>
    <property type="match status" value="1"/>
</dbReference>
<organism evidence="10 11">
    <name type="scientific">Tumebacillus amylolyticus</name>
    <dbReference type="NCBI Taxonomy" id="2801339"/>
    <lineage>
        <taxon>Bacteria</taxon>
        <taxon>Bacillati</taxon>
        <taxon>Bacillota</taxon>
        <taxon>Bacilli</taxon>
        <taxon>Bacillales</taxon>
        <taxon>Alicyclobacillaceae</taxon>
        <taxon>Tumebacillus</taxon>
    </lineage>
</organism>
<keyword evidence="3" id="KW-0964">Secreted</keyword>
<accession>A0ABS1JFP5</accession>